<dbReference type="EMBL" id="CAKOGP040000224">
    <property type="protein sequence ID" value="CAJ1932687.1"/>
    <property type="molecule type" value="Genomic_DNA"/>
</dbReference>
<comment type="caution">
    <text evidence="1">The sequence shown here is derived from an EMBL/GenBank/DDBJ whole genome shotgun (WGS) entry which is preliminary data.</text>
</comment>
<reference evidence="1" key="1">
    <citation type="submission" date="2023-08" db="EMBL/GenBank/DDBJ databases">
        <authorList>
            <person name="Audoor S."/>
            <person name="Bilcke G."/>
        </authorList>
    </citation>
    <scope>NUCLEOTIDE SEQUENCE</scope>
</reference>
<organism evidence="1 2">
    <name type="scientific">Cylindrotheca closterium</name>
    <dbReference type="NCBI Taxonomy" id="2856"/>
    <lineage>
        <taxon>Eukaryota</taxon>
        <taxon>Sar</taxon>
        <taxon>Stramenopiles</taxon>
        <taxon>Ochrophyta</taxon>
        <taxon>Bacillariophyta</taxon>
        <taxon>Bacillariophyceae</taxon>
        <taxon>Bacillariophycidae</taxon>
        <taxon>Bacillariales</taxon>
        <taxon>Bacillariaceae</taxon>
        <taxon>Cylindrotheca</taxon>
    </lineage>
</organism>
<keyword evidence="2" id="KW-1185">Reference proteome</keyword>
<dbReference type="AlphaFoldDB" id="A0AAD2FEH5"/>
<proteinExistence type="predicted"/>
<dbReference type="Proteomes" id="UP001295423">
    <property type="component" value="Unassembled WGS sequence"/>
</dbReference>
<gene>
    <name evidence="1" type="ORF">CYCCA115_LOCUS2961</name>
</gene>
<accession>A0AAD2FEH5</accession>
<sequence length="706" mass="79126">MTDEGTRVANGQHTVPAGIAVETFADNFKGKLAKITPAAVSELLHSKDAMGAYRTLIGKAALETTDTFSVPNLVDIVKECQPKFQEKGVTVALCLLESDIGNFRWFWFEFIDHALFPSGTYNPEYDISNYQVVLDGVHGIPPGVAVEKLSDWSSSHLVKNCPLEVQAILESKLLTSEYDRMVKTLKESIKTRTSIGSWRTTVIAEILKEFQPVFESRGVEVVVCKAVQGWDEYKWLEFIDIEVAPQHYFPKYAVDKNYQSERLSKRNISMGSSFFGGEDVATEALVTDGVIKVASDCPDDVAVLLEEKGISDTEYDLLDSAISHSKSMRNFVEVWRLVEQKVVEFPPIQQLRDTFLAKGVKLILCESIGKFGKMYWLEYVDTEASPDYTTPYDSGLAGDFDAQGQVYGEATGAANGWLKVPEGVYVEGLNGVKKLTDECPPKVRDFLTRKGLSATYDQFIEAIVKSKKTRNWARSWRTAEIQNVLNDFQELFLSNGVKLVLCKIIPDGGLAYRWFEFIDLSVAERYVPQFDFDNEGPSDLETLQTTLKFPNGVAVEKLTDYKSLMEHILEPVTEMMEKKNCMDLYVALVEILCRGGDENEKKVGWSDHHMREVVNVLGPRFESKGVSMFLSAKVEKVTKDGKEVETPIQWIEFVDRDVQPNYVAQRGVDMKKVPTHGMNADEIIALSVFCTVQAVTIAGMILGETS</sequence>
<name>A0AAD2FEH5_9STRA</name>
<evidence type="ECO:0000313" key="1">
    <source>
        <dbReference type="EMBL" id="CAJ1932687.1"/>
    </source>
</evidence>
<protein>
    <submittedName>
        <fullName evidence="1">Uncharacterized protein</fullName>
    </submittedName>
</protein>
<evidence type="ECO:0000313" key="2">
    <source>
        <dbReference type="Proteomes" id="UP001295423"/>
    </source>
</evidence>